<sequence>MITWLKNLLSGDSAEARKKRKKEERAARERRKRIRERERELMRRRGIGTWKSSFFLAAPAPIVKLTSKFAALDETGAGHVWSKKSTVHAPYPPDENEAFKEVWDRYVLFGDPIRRWPLQLPEALDSTPKSLPLPPIQKMATGGCYNVGISHARQLCIWGYKSENWPEIADVNPMSAVEFKAAVIETDTGRRLQIVVAAAGRAHVVALAADGSLWSAGDGLNGQLGIGTRQFGLCTE</sequence>
<dbReference type="SUPFAM" id="SSF50985">
    <property type="entry name" value="RCC1/BLIP-II"/>
    <property type="match status" value="1"/>
</dbReference>
<gene>
    <name evidence="1" type="ORF">ALT_1196</name>
    <name evidence="2" type="ORF">CNMCM8927_002853</name>
</gene>
<comment type="caution">
    <text evidence="1">The sequence shown here is derived from an EMBL/GenBank/DDBJ whole genome shotgun (WGS) entry which is preliminary data.</text>
</comment>
<dbReference type="EMBL" id="JAAAPU010000018">
    <property type="protein sequence ID" value="KAF4207448.1"/>
    <property type="molecule type" value="Genomic_DNA"/>
</dbReference>
<dbReference type="Gene3D" id="2.130.10.30">
    <property type="entry name" value="Regulator of chromosome condensation 1/beta-lactamase-inhibitor protein II"/>
    <property type="match status" value="1"/>
</dbReference>
<reference evidence="2" key="3">
    <citation type="submission" date="2020-04" db="EMBL/GenBank/DDBJ databases">
        <authorList>
            <person name="Santos R.A.C."/>
            <person name="Steenwyk J.L."/>
            <person name="Rivero-Menendez O."/>
            <person name="Mead M.E."/>
            <person name="Silva L.P."/>
            <person name="Bastos R.W."/>
            <person name="Alastruey-Izquierdo A."/>
            <person name="Goldman G.H."/>
            <person name="Rokas A."/>
        </authorList>
    </citation>
    <scope>NUCLEOTIDE SEQUENCE</scope>
    <source>
        <strain evidence="2">CNM-CM8927</strain>
    </source>
</reference>
<evidence type="ECO:0000313" key="3">
    <source>
        <dbReference type="Proteomes" id="UP000051487"/>
    </source>
</evidence>
<proteinExistence type="predicted"/>
<evidence type="ECO:0000313" key="1">
    <source>
        <dbReference type="EMBL" id="GAQ03875.1"/>
    </source>
</evidence>
<dbReference type="EMBL" id="BCLY01000001">
    <property type="protein sequence ID" value="GAQ03875.1"/>
    <property type="molecule type" value="Genomic_DNA"/>
</dbReference>
<dbReference type="Pfam" id="PF13540">
    <property type="entry name" value="RCC1_2"/>
    <property type="match status" value="1"/>
</dbReference>
<protein>
    <submittedName>
        <fullName evidence="1">Uncharacterized protein</fullName>
    </submittedName>
</protein>
<dbReference type="AlphaFoldDB" id="A0AAN4PFV0"/>
<dbReference type="Proteomes" id="UP000649114">
    <property type="component" value="Unassembled WGS sequence"/>
</dbReference>
<accession>A0AAN4PFV0</accession>
<name>A0AAN4PFV0_ASPLE</name>
<dbReference type="InterPro" id="IPR009091">
    <property type="entry name" value="RCC1/BLIP-II"/>
</dbReference>
<organism evidence="1 3">
    <name type="scientific">Aspergillus lentulus</name>
    <dbReference type="NCBI Taxonomy" id="293939"/>
    <lineage>
        <taxon>Eukaryota</taxon>
        <taxon>Fungi</taxon>
        <taxon>Dikarya</taxon>
        <taxon>Ascomycota</taxon>
        <taxon>Pezizomycotina</taxon>
        <taxon>Eurotiomycetes</taxon>
        <taxon>Eurotiomycetidae</taxon>
        <taxon>Eurotiales</taxon>
        <taxon>Aspergillaceae</taxon>
        <taxon>Aspergillus</taxon>
        <taxon>Aspergillus subgen. Fumigati</taxon>
    </lineage>
</organism>
<reference evidence="2" key="2">
    <citation type="journal article" date="2020" name="bioRxiv">
        <title>Genomic and phenotypic heterogeneity of clinical isolates of the human pathogens Aspergillus fumigatus, Aspergillus lentulus and Aspergillus fumigatiaffinis.</title>
        <authorList>
            <person name="dos Santos R.A.C."/>
            <person name="Steenwyk J.L."/>
            <person name="Rivero-Menendez O."/>
            <person name="Mead M.E."/>
            <person name="Silva L.P."/>
            <person name="Bastos R.W."/>
            <person name="Alastruey-Izquierdo A."/>
            <person name="Goldman G.H."/>
            <person name="Rokas A."/>
        </authorList>
    </citation>
    <scope>NUCLEOTIDE SEQUENCE</scope>
    <source>
        <strain evidence="2">CNM-CM8927</strain>
    </source>
</reference>
<dbReference type="Proteomes" id="UP000051487">
    <property type="component" value="Unassembled WGS sequence"/>
</dbReference>
<evidence type="ECO:0000313" key="2">
    <source>
        <dbReference type="EMBL" id="KAF4207448.1"/>
    </source>
</evidence>
<reference evidence="1 3" key="1">
    <citation type="submission" date="2015-11" db="EMBL/GenBank/DDBJ databases">
        <title>Aspergillus lentulus strain IFM 54703T.</title>
        <authorList>
            <person name="Kusuya Y."/>
            <person name="Sakai K."/>
            <person name="Kamei K."/>
            <person name="Takahashi H."/>
            <person name="Yaguchi T."/>
        </authorList>
    </citation>
    <scope>NUCLEOTIDE SEQUENCE [LARGE SCALE GENOMIC DNA]</scope>
    <source>
        <strain evidence="1 3">IFM 54703</strain>
    </source>
</reference>